<proteinExistence type="predicted"/>
<dbReference type="Proteomes" id="UP000295724">
    <property type="component" value="Unassembled WGS sequence"/>
</dbReference>
<dbReference type="GO" id="GO:0042781">
    <property type="term" value="F:3'-tRNA processing endoribonuclease activity"/>
    <property type="evidence" value="ECO:0007669"/>
    <property type="project" value="TreeGrafter"/>
</dbReference>
<evidence type="ECO:0000256" key="1">
    <source>
        <dbReference type="ARBA" id="ARBA00022801"/>
    </source>
</evidence>
<dbReference type="AlphaFoldDB" id="A0A4R6Y0M5"/>
<dbReference type="Pfam" id="PF12706">
    <property type="entry name" value="Lactamase_B_2"/>
    <property type="match status" value="1"/>
</dbReference>
<reference evidence="3 4" key="1">
    <citation type="submission" date="2019-03" db="EMBL/GenBank/DDBJ databases">
        <title>Genomic Encyclopedia of Type Strains, Phase IV (KMG-IV): sequencing the most valuable type-strain genomes for metagenomic binning, comparative biology and taxonomic classification.</title>
        <authorList>
            <person name="Goeker M."/>
        </authorList>
    </citation>
    <scope>NUCLEOTIDE SEQUENCE [LARGE SCALE GENOMIC DNA]</scope>
    <source>
        <strain evidence="3 4">DSM 25488</strain>
    </source>
</reference>
<dbReference type="PANTHER" id="PTHR46018">
    <property type="entry name" value="ZINC PHOSPHODIESTERASE ELAC PROTEIN 1"/>
    <property type="match status" value="1"/>
</dbReference>
<dbReference type="CDD" id="cd07719">
    <property type="entry name" value="arylsulfatase_AtsA-like_MBL-fold"/>
    <property type="match status" value="1"/>
</dbReference>
<dbReference type="InterPro" id="IPR001279">
    <property type="entry name" value="Metallo-B-lactamas"/>
</dbReference>
<dbReference type="SMART" id="SM00849">
    <property type="entry name" value="Lactamase_B"/>
    <property type="match status" value="1"/>
</dbReference>
<keyword evidence="1" id="KW-0378">Hydrolase</keyword>
<comment type="caution">
    <text evidence="3">The sequence shown here is derived from an EMBL/GenBank/DDBJ whole genome shotgun (WGS) entry which is preliminary data.</text>
</comment>
<dbReference type="EMBL" id="SNZB01000001">
    <property type="protein sequence ID" value="TDR23673.1"/>
    <property type="molecule type" value="Genomic_DNA"/>
</dbReference>
<protein>
    <submittedName>
        <fullName evidence="3">Ribonuclease BN (tRNA processing enzyme)</fullName>
    </submittedName>
</protein>
<evidence type="ECO:0000313" key="4">
    <source>
        <dbReference type="Proteomes" id="UP000295724"/>
    </source>
</evidence>
<name>A0A4R6Y0M5_9GAMM</name>
<dbReference type="SUPFAM" id="SSF56281">
    <property type="entry name" value="Metallo-hydrolase/oxidoreductase"/>
    <property type="match status" value="1"/>
</dbReference>
<dbReference type="InterPro" id="IPR036866">
    <property type="entry name" value="RibonucZ/Hydroxyglut_hydro"/>
</dbReference>
<dbReference type="InterPro" id="IPR044094">
    <property type="entry name" value="AtsA-like_MBL-fold"/>
</dbReference>
<dbReference type="PANTHER" id="PTHR46018:SF2">
    <property type="entry name" value="ZINC PHOSPHODIESTERASE ELAC PROTEIN 1"/>
    <property type="match status" value="1"/>
</dbReference>
<keyword evidence="4" id="KW-1185">Reference proteome</keyword>
<gene>
    <name evidence="3" type="ORF">C8D91_0537</name>
</gene>
<organism evidence="3 4">
    <name type="scientific">Marinicella litoralis</name>
    <dbReference type="NCBI Taxonomy" id="644220"/>
    <lineage>
        <taxon>Bacteria</taxon>
        <taxon>Pseudomonadati</taxon>
        <taxon>Pseudomonadota</taxon>
        <taxon>Gammaproteobacteria</taxon>
        <taxon>Lysobacterales</taxon>
        <taxon>Marinicellaceae</taxon>
        <taxon>Marinicella</taxon>
    </lineage>
</organism>
<evidence type="ECO:0000259" key="2">
    <source>
        <dbReference type="SMART" id="SM00849"/>
    </source>
</evidence>
<accession>A0A4R6Y0M5</accession>
<evidence type="ECO:0000313" key="3">
    <source>
        <dbReference type="EMBL" id="TDR23673.1"/>
    </source>
</evidence>
<dbReference type="OrthoDB" id="9803916at2"/>
<dbReference type="PROSITE" id="PS51257">
    <property type="entry name" value="PROKAR_LIPOPROTEIN"/>
    <property type="match status" value="1"/>
</dbReference>
<dbReference type="RefSeq" id="WP_099017704.1">
    <property type="nucleotide sequence ID" value="NZ_NIHB01000001.1"/>
</dbReference>
<sequence length="302" mass="33251">MQRFLIVTCLLWPVLSWSQSCEEQNIKLQVLGSGGPELTDGRVSSSHLIWLDDKASILIDAGSGSAHQFEVANGHSEDLKAILLTHLHVDHSVDVPAFIKDSYFTGRQTDLWVMGPQGNDLMPDTRVYLDQLFGQDGAYAYLKSYWLPEVRGQFKIKAKDASLAHHSIQQHVMLDGIKLSSIGVHHGPISAVAWRVDVGDCAITFSGDMTNKYDSLARLAQGSDVLVANNTIEEASTAAAKNMHMVPSEIGKIATKAGVKKLLLAHFMLRSLPHQQASIDLIKEVYQGPVLLAEDLMWVELK</sequence>
<feature type="domain" description="Metallo-beta-lactamase" evidence="2">
    <location>
        <begin position="43"/>
        <end position="249"/>
    </location>
</feature>
<dbReference type="Gene3D" id="3.60.15.10">
    <property type="entry name" value="Ribonuclease Z/Hydroxyacylglutathione hydrolase-like"/>
    <property type="match status" value="1"/>
</dbReference>